<dbReference type="PANTHER" id="PTHR47396:SF1">
    <property type="entry name" value="ATP-DEPENDENT HELICASE IRC3-RELATED"/>
    <property type="match status" value="1"/>
</dbReference>
<dbReference type="CDD" id="cd18799">
    <property type="entry name" value="SF2_C_EcoAI-like"/>
    <property type="match status" value="1"/>
</dbReference>
<evidence type="ECO:0000313" key="2">
    <source>
        <dbReference type="EMBL" id="BAY69101.1"/>
    </source>
</evidence>
<dbReference type="Pfam" id="PF04313">
    <property type="entry name" value="HSDR_N"/>
    <property type="match status" value="1"/>
</dbReference>
<evidence type="ECO:0000259" key="1">
    <source>
        <dbReference type="PROSITE" id="PS51192"/>
    </source>
</evidence>
<dbReference type="InterPro" id="IPR007409">
    <property type="entry name" value="Restrct_endonuc_type1_HsdR_N"/>
</dbReference>
<dbReference type="InterPro" id="IPR001650">
    <property type="entry name" value="Helicase_C-like"/>
</dbReference>
<dbReference type="InterPro" id="IPR027417">
    <property type="entry name" value="P-loop_NTPase"/>
</dbReference>
<dbReference type="REBASE" id="206703">
    <property type="entry name" value="Ava23ORF18940P"/>
</dbReference>
<dbReference type="Proteomes" id="UP000217507">
    <property type="component" value="Chromosome"/>
</dbReference>
<dbReference type="EMBL" id="AP018216">
    <property type="protein sequence ID" value="BAY69101.1"/>
    <property type="molecule type" value="Genomic_DNA"/>
</dbReference>
<dbReference type="GO" id="GO:0009307">
    <property type="term" value="P:DNA restriction-modification system"/>
    <property type="evidence" value="ECO:0007669"/>
    <property type="project" value="UniProtKB-KW"/>
</dbReference>
<dbReference type="GO" id="GO:0009035">
    <property type="term" value="F:type I site-specific deoxyribonuclease activity"/>
    <property type="evidence" value="ECO:0007669"/>
    <property type="project" value="UniProtKB-EC"/>
</dbReference>
<dbReference type="GO" id="GO:0005829">
    <property type="term" value="C:cytosol"/>
    <property type="evidence" value="ECO:0007669"/>
    <property type="project" value="TreeGrafter"/>
</dbReference>
<dbReference type="AlphaFoldDB" id="A0A1Z4KJE0"/>
<dbReference type="Pfam" id="PF00271">
    <property type="entry name" value="Helicase_C"/>
    <property type="match status" value="1"/>
</dbReference>
<dbReference type="SMART" id="SM00487">
    <property type="entry name" value="DEXDc"/>
    <property type="match status" value="1"/>
</dbReference>
<dbReference type="PANTHER" id="PTHR47396">
    <property type="entry name" value="TYPE I RESTRICTION ENZYME ECOKI R PROTEIN"/>
    <property type="match status" value="1"/>
</dbReference>
<dbReference type="SUPFAM" id="SSF52540">
    <property type="entry name" value="P-loop containing nucleoside triphosphate hydrolases"/>
    <property type="match status" value="2"/>
</dbReference>
<dbReference type="Gene3D" id="3.40.50.300">
    <property type="entry name" value="P-loop containing nucleotide triphosphate hydrolases"/>
    <property type="match status" value="2"/>
</dbReference>
<dbReference type="InterPro" id="IPR050742">
    <property type="entry name" value="Helicase_Restrict-Modif_Enz"/>
</dbReference>
<name>A0A1Z4KJE0_ANAVA</name>
<accession>A0A1Z4KJE0</accession>
<proteinExistence type="predicted"/>
<evidence type="ECO:0000313" key="3">
    <source>
        <dbReference type="Proteomes" id="UP000217507"/>
    </source>
</evidence>
<dbReference type="InterPro" id="IPR013670">
    <property type="entry name" value="EcoEI_R_C_dom"/>
</dbReference>
<dbReference type="InterPro" id="IPR006935">
    <property type="entry name" value="Helicase/UvrB_N"/>
</dbReference>
<dbReference type="Pfam" id="PF04851">
    <property type="entry name" value="ResIII"/>
    <property type="match status" value="1"/>
</dbReference>
<dbReference type="GO" id="GO:0003677">
    <property type="term" value="F:DNA binding"/>
    <property type="evidence" value="ECO:0007669"/>
    <property type="project" value="UniProtKB-KW"/>
</dbReference>
<dbReference type="CDD" id="cd18032">
    <property type="entry name" value="DEXHc_RE_I_III_res"/>
    <property type="match status" value="1"/>
</dbReference>
<dbReference type="Pfam" id="PF08463">
    <property type="entry name" value="EcoEI_R_C"/>
    <property type="match status" value="1"/>
</dbReference>
<protein>
    <submittedName>
        <fullName evidence="2">Type I restriction-modification enzyme R subunit</fullName>
    </submittedName>
</protein>
<dbReference type="InterPro" id="IPR014001">
    <property type="entry name" value="Helicase_ATP-bd"/>
</dbReference>
<feature type="domain" description="Helicase ATP-binding" evidence="1">
    <location>
        <begin position="183"/>
        <end position="343"/>
    </location>
</feature>
<dbReference type="GO" id="GO:0005524">
    <property type="term" value="F:ATP binding"/>
    <property type="evidence" value="ECO:0007669"/>
    <property type="project" value="UniProtKB-KW"/>
</dbReference>
<organism evidence="2 3">
    <name type="scientific">Trichormus variabilis NIES-23</name>
    <dbReference type="NCBI Taxonomy" id="1973479"/>
    <lineage>
        <taxon>Bacteria</taxon>
        <taxon>Bacillati</taxon>
        <taxon>Cyanobacteriota</taxon>
        <taxon>Cyanophyceae</taxon>
        <taxon>Nostocales</taxon>
        <taxon>Nostocaceae</taxon>
        <taxon>Trichormus</taxon>
    </lineage>
</organism>
<dbReference type="NCBIfam" id="NF046051">
    <property type="entry name" value="restrict_EcoAI"/>
    <property type="match status" value="1"/>
</dbReference>
<sequence>MSEAIDKKSLSERDICTKYITPALVNRGWNINTQIREEVTLTKGRVIVRGKLTSRGEQKRADYVLYHKPGVPLAVIEAKDNNHSVSAGMQQAIATGELIDVPFIFSSNGDAFMMCDCTVTDGQREREIPLDQFPTPEKLWQKYCDWKGIDTDIQPIVSQDYYPSPDKKQPRYYQQIAINRTIEAIAKGENRILLVMATGTGKTFTAFQIIWRLWKSGAKKRILFLADRNILVDQTRVNDFKPFGSKMTKIKQRQIDTSYEIYLCLYQAVTGNEEAKNIYRQFSPGFFDLIIIDECHRGSASEDSAWRDILAYFSSATQIGLTATPRETEEVSNSLYFGDSIFTYSLKQGIEDGFLAPYKVIRIDFDTDLSGWKPKPGQRDKYGKEIPDQVFNQRDFDRTLVLEKRTELVARIISDYLKSSDRFAKTIVFCETTDHAERMRVALVNENADLMAENSRYIMRITGDDAQGKAELDNFIDPESKYPTIVTTSELLTTGVDAKTCKLIVLDQRILSMTKFKQIVGRGTRIDEDYGKMFFTIIDFKKATQLFADPEFDGEPVQIYQPKPVDPIVPPDNGDDEVIIDGEITRKQKREKYVIADEEVSVAFIREQYHGKDGKLITESIKDYTRKTVSQEYASLDAFLKKWHSTEQKQAIIQELQELGVPLEALEKEIGKGFDPLDLICHVVFDQPPLTRKERANNVRKRNYFSKYSEQARKVIDALLDKYADEGIEDIEKLDVLKVHPFDKVGTPIEIIQLFGSRKEYLNVLQQLKTQLYEIA</sequence>
<reference evidence="2 3" key="1">
    <citation type="submission" date="2017-06" db="EMBL/GenBank/DDBJ databases">
        <title>Genome sequencing of cyanobaciteial culture collection at National Institute for Environmental Studies (NIES).</title>
        <authorList>
            <person name="Hirose Y."/>
            <person name="Shimura Y."/>
            <person name="Fujisawa T."/>
            <person name="Nakamura Y."/>
            <person name="Kawachi M."/>
        </authorList>
    </citation>
    <scope>NUCLEOTIDE SEQUENCE [LARGE SCALE GENOMIC DNA]</scope>
    <source>
        <strain evidence="2 3">NIES-23</strain>
    </source>
</reference>
<dbReference type="PROSITE" id="PS51192">
    <property type="entry name" value="HELICASE_ATP_BIND_1"/>
    <property type="match status" value="1"/>
</dbReference>
<gene>
    <name evidence="2" type="ORF">NIES23_18920</name>
</gene>
<dbReference type="Gene3D" id="3.90.1570.30">
    <property type="match status" value="1"/>
</dbReference>